<proteinExistence type="predicted"/>
<evidence type="ECO:0000313" key="1">
    <source>
        <dbReference type="EMBL" id="SIR61835.1"/>
    </source>
</evidence>
<accession>A0A1N7CE40</accession>
<name>A0A1N7CE40_9EURY</name>
<keyword evidence="2" id="KW-1185">Reference proteome</keyword>
<organism evidence="1 2">
    <name type="scientific">Natronorubrum thiooxidans</name>
    <dbReference type="NCBI Taxonomy" id="308853"/>
    <lineage>
        <taxon>Archaea</taxon>
        <taxon>Methanobacteriati</taxon>
        <taxon>Methanobacteriota</taxon>
        <taxon>Stenosarchaea group</taxon>
        <taxon>Halobacteria</taxon>
        <taxon>Halobacteriales</taxon>
        <taxon>Natrialbaceae</taxon>
        <taxon>Natronorubrum</taxon>
    </lineage>
</organism>
<sequence>MGCISNVVYRTLEETSIRRRGRNPKFYNLVFTTET</sequence>
<protein>
    <submittedName>
        <fullName evidence="1">Uncharacterized protein</fullName>
    </submittedName>
</protein>
<dbReference type="STRING" id="308853.SAMN05421752_101289"/>
<dbReference type="Proteomes" id="UP000185936">
    <property type="component" value="Unassembled WGS sequence"/>
</dbReference>
<dbReference type="EMBL" id="FTNR01000001">
    <property type="protein sequence ID" value="SIR61835.1"/>
    <property type="molecule type" value="Genomic_DNA"/>
</dbReference>
<reference evidence="2" key="1">
    <citation type="submission" date="2017-01" db="EMBL/GenBank/DDBJ databases">
        <authorList>
            <person name="Varghese N."/>
            <person name="Submissions S."/>
        </authorList>
    </citation>
    <scope>NUCLEOTIDE SEQUENCE [LARGE SCALE GENOMIC DNA]</scope>
    <source>
        <strain evidence="2">type strain: HArc-</strain>
    </source>
</reference>
<dbReference type="AlphaFoldDB" id="A0A1N7CE40"/>
<gene>
    <name evidence="1" type="ORF">SAMN05421752_101289</name>
</gene>
<evidence type="ECO:0000313" key="2">
    <source>
        <dbReference type="Proteomes" id="UP000185936"/>
    </source>
</evidence>